<evidence type="ECO:0000313" key="2">
    <source>
        <dbReference type="Proteomes" id="UP001165561"/>
    </source>
</evidence>
<organism evidence="1 2">
    <name type="scientific">Georgenia halotolerans</name>
    <dbReference type="NCBI Taxonomy" id="3028317"/>
    <lineage>
        <taxon>Bacteria</taxon>
        <taxon>Bacillati</taxon>
        <taxon>Actinomycetota</taxon>
        <taxon>Actinomycetes</taxon>
        <taxon>Micrococcales</taxon>
        <taxon>Bogoriellaceae</taxon>
        <taxon>Georgenia</taxon>
    </lineage>
</organism>
<dbReference type="EMBL" id="JARACI010000064">
    <property type="protein sequence ID" value="MDD9204894.1"/>
    <property type="molecule type" value="Genomic_DNA"/>
</dbReference>
<name>A0ABT5TUE7_9MICO</name>
<comment type="caution">
    <text evidence="1">The sequence shown here is derived from an EMBL/GenBank/DDBJ whole genome shotgun (WGS) entry which is preliminary data.</text>
</comment>
<feature type="non-terminal residue" evidence="1">
    <location>
        <position position="1"/>
    </location>
</feature>
<dbReference type="Proteomes" id="UP001165561">
    <property type="component" value="Unassembled WGS sequence"/>
</dbReference>
<evidence type="ECO:0008006" key="3">
    <source>
        <dbReference type="Google" id="ProtNLM"/>
    </source>
</evidence>
<accession>A0ABT5TUE7</accession>
<protein>
    <recommendedName>
        <fullName evidence="3">FAD-binding oxidoreductase</fullName>
    </recommendedName>
</protein>
<sequence length="89" mass="9234">HCHHHSVMGWDADAALLTRAGASVRTLSGCCGLAGNFGMEAGHYDVSVQVAEDQLLPALRTAAADSVYLADGFSCRTQAEQLAGRSGTT</sequence>
<reference evidence="1" key="1">
    <citation type="submission" date="2023-02" db="EMBL/GenBank/DDBJ databases">
        <title>Georgenia sp.10Sc9-8, isolated from a soil sample collected from the Taklamakan desert.</title>
        <authorList>
            <person name="Liu S."/>
        </authorList>
    </citation>
    <scope>NUCLEOTIDE SEQUENCE</scope>
    <source>
        <strain evidence="1">10Sc9-8</strain>
    </source>
</reference>
<keyword evidence="2" id="KW-1185">Reference proteome</keyword>
<gene>
    <name evidence="1" type="ORF">PU560_00275</name>
</gene>
<evidence type="ECO:0000313" key="1">
    <source>
        <dbReference type="EMBL" id="MDD9204894.1"/>
    </source>
</evidence>
<proteinExistence type="predicted"/>
<feature type="non-terminal residue" evidence="1">
    <location>
        <position position="89"/>
    </location>
</feature>